<sequence length="178" mass="20629">MNQEGRNPDFTSQKTVVLVTFFDIKGIVHYEYLEEGQIINKESYFNIMRRVRESIRLKRNIRTILIWFVPVLAEPNHFLRYLYTITLRSEVIYQRLGDILGILSIATKCIVRTNYQTSCDKLGGQTWGENPGKRKKAAGPPPQKENHADHSGVKEEKVEPVERALTWGRFHAGQERLA</sequence>
<evidence type="ECO:0000256" key="1">
    <source>
        <dbReference type="SAM" id="MobiDB-lite"/>
    </source>
</evidence>
<dbReference type="InterPro" id="IPR036397">
    <property type="entry name" value="RNaseH_sf"/>
</dbReference>
<feature type="region of interest" description="Disordered" evidence="1">
    <location>
        <begin position="122"/>
        <end position="160"/>
    </location>
</feature>
<dbReference type="EMBL" id="CP092870">
    <property type="protein sequence ID" value="UYV70702.1"/>
    <property type="molecule type" value="Genomic_DNA"/>
</dbReference>
<accession>A0ABY6KQY0</accession>
<evidence type="ECO:0000313" key="3">
    <source>
        <dbReference type="Proteomes" id="UP001235939"/>
    </source>
</evidence>
<evidence type="ECO:0000313" key="2">
    <source>
        <dbReference type="EMBL" id="UYV70702.1"/>
    </source>
</evidence>
<protein>
    <submittedName>
        <fullName evidence="2">Uncharacterized protein</fullName>
    </submittedName>
</protein>
<proteinExistence type="predicted"/>
<feature type="compositionally biased region" description="Basic and acidic residues" evidence="1">
    <location>
        <begin position="144"/>
        <end position="160"/>
    </location>
</feature>
<keyword evidence="3" id="KW-1185">Reference proteome</keyword>
<name>A0ABY6KQY0_9ARAC</name>
<dbReference type="InterPro" id="IPR001888">
    <property type="entry name" value="Transposase_1"/>
</dbReference>
<dbReference type="Gene3D" id="3.30.420.10">
    <property type="entry name" value="Ribonuclease H-like superfamily/Ribonuclease H"/>
    <property type="match status" value="1"/>
</dbReference>
<dbReference type="Proteomes" id="UP001235939">
    <property type="component" value="Chromosome 08"/>
</dbReference>
<organism evidence="2 3">
    <name type="scientific">Cordylochernes scorpioides</name>
    <dbReference type="NCBI Taxonomy" id="51811"/>
    <lineage>
        <taxon>Eukaryota</taxon>
        <taxon>Metazoa</taxon>
        <taxon>Ecdysozoa</taxon>
        <taxon>Arthropoda</taxon>
        <taxon>Chelicerata</taxon>
        <taxon>Arachnida</taxon>
        <taxon>Pseudoscorpiones</taxon>
        <taxon>Cheliferoidea</taxon>
        <taxon>Chernetidae</taxon>
        <taxon>Cordylochernes</taxon>
    </lineage>
</organism>
<gene>
    <name evidence="2" type="ORF">LAZ67_8000325</name>
</gene>
<dbReference type="Pfam" id="PF01359">
    <property type="entry name" value="Transposase_1"/>
    <property type="match status" value="1"/>
</dbReference>
<reference evidence="2 3" key="1">
    <citation type="submission" date="2022-01" db="EMBL/GenBank/DDBJ databases">
        <title>A chromosomal length assembly of Cordylochernes scorpioides.</title>
        <authorList>
            <person name="Zeh D."/>
            <person name="Zeh J."/>
        </authorList>
    </citation>
    <scope>NUCLEOTIDE SEQUENCE [LARGE SCALE GENOMIC DNA]</scope>
    <source>
        <strain evidence="2">IN4F17</strain>
        <tissue evidence="2">Whole Body</tissue>
    </source>
</reference>